<evidence type="ECO:0000313" key="4">
    <source>
        <dbReference type="Proteomes" id="UP000249254"/>
    </source>
</evidence>
<feature type="compositionally biased region" description="Low complexity" evidence="1">
    <location>
        <begin position="184"/>
        <end position="238"/>
    </location>
</feature>
<feature type="transmembrane region" description="Helical" evidence="2">
    <location>
        <begin position="141"/>
        <end position="161"/>
    </location>
</feature>
<keyword evidence="2" id="KW-0472">Membrane</keyword>
<evidence type="ECO:0000256" key="2">
    <source>
        <dbReference type="SAM" id="Phobius"/>
    </source>
</evidence>
<feature type="compositionally biased region" description="Pro residues" evidence="1">
    <location>
        <begin position="169"/>
        <end position="183"/>
    </location>
</feature>
<feature type="region of interest" description="Disordered" evidence="1">
    <location>
        <begin position="1"/>
        <end position="118"/>
    </location>
</feature>
<feature type="region of interest" description="Disordered" evidence="1">
    <location>
        <begin position="166"/>
        <end position="289"/>
    </location>
</feature>
<feature type="compositionally biased region" description="Pro residues" evidence="1">
    <location>
        <begin position="95"/>
        <end position="105"/>
    </location>
</feature>
<feature type="compositionally biased region" description="Pro residues" evidence="1">
    <location>
        <begin position="239"/>
        <end position="256"/>
    </location>
</feature>
<dbReference type="AlphaFoldDB" id="A0A328ALR2"/>
<evidence type="ECO:0000256" key="1">
    <source>
        <dbReference type="SAM" id="MobiDB-lite"/>
    </source>
</evidence>
<keyword evidence="2" id="KW-0812">Transmembrane</keyword>
<dbReference type="Proteomes" id="UP000249254">
    <property type="component" value="Unassembled WGS sequence"/>
</dbReference>
<keyword evidence="2" id="KW-1133">Transmembrane helix</keyword>
<protein>
    <submittedName>
        <fullName evidence="3">Uncharacterized protein</fullName>
    </submittedName>
</protein>
<comment type="caution">
    <text evidence="3">The sequence shown here is derived from an EMBL/GenBank/DDBJ whole genome shotgun (WGS) entry which is preliminary data.</text>
</comment>
<feature type="compositionally biased region" description="Pro residues" evidence="1">
    <location>
        <begin position="263"/>
        <end position="277"/>
    </location>
</feature>
<feature type="compositionally biased region" description="Basic and acidic residues" evidence="1">
    <location>
        <begin position="1"/>
        <end position="13"/>
    </location>
</feature>
<keyword evidence="4" id="KW-1185">Reference proteome</keyword>
<organism evidence="3 4">
    <name type="scientific">Phenylobacterium soli</name>
    <dbReference type="NCBI Taxonomy" id="2170551"/>
    <lineage>
        <taxon>Bacteria</taxon>
        <taxon>Pseudomonadati</taxon>
        <taxon>Pseudomonadota</taxon>
        <taxon>Alphaproteobacteria</taxon>
        <taxon>Caulobacterales</taxon>
        <taxon>Caulobacteraceae</taxon>
        <taxon>Phenylobacterium</taxon>
    </lineage>
</organism>
<sequence>MTEPDESKPEDRAAAPQNPPSANPYARPSAYPPMQGARMMLAGGRYPSRAQSEAGAPRPAALTQPGPSPAASILSGSALPIGRPSGPPAEAVEPAPTPPPQPAEPTPHTVAPLEIHAPLGAQLGSQGVLARTSASGGRKSWLPAAAAIVVAVAGLGVLLYVTRPAQRPSLPPAAPALTAPPAPQAQAPAPAPTVTEPTLAPSQAAASAPAPAARPAAPVRRAAVTPKRAPATAAVQPAAPEPAPMLAVPPPAPTPAPAAAVPAGPPPTPAKPPPSDPNAPIGSHAPDAS</sequence>
<reference evidence="4" key="1">
    <citation type="submission" date="2018-05" db="EMBL/GenBank/DDBJ databases">
        <authorList>
            <person name="Li X."/>
        </authorList>
    </citation>
    <scope>NUCLEOTIDE SEQUENCE [LARGE SCALE GENOMIC DNA]</scope>
    <source>
        <strain evidence="4">LX32</strain>
    </source>
</reference>
<name>A0A328ALR2_9CAUL</name>
<dbReference type="EMBL" id="QFYQ01000001">
    <property type="protein sequence ID" value="RAK54364.1"/>
    <property type="molecule type" value="Genomic_DNA"/>
</dbReference>
<gene>
    <name evidence="3" type="ORF">DJ017_07435</name>
</gene>
<dbReference type="RefSeq" id="WP_111528115.1">
    <property type="nucleotide sequence ID" value="NZ_QFYQ01000001.1"/>
</dbReference>
<accession>A0A328ALR2</accession>
<proteinExistence type="predicted"/>
<evidence type="ECO:0000313" key="3">
    <source>
        <dbReference type="EMBL" id="RAK54364.1"/>
    </source>
</evidence>